<dbReference type="Proteomes" id="UP000241964">
    <property type="component" value="Unassembled WGS sequence"/>
</dbReference>
<sequence length="197" mass="22611">MSPGTAIDKFIQYLTDKIPLSAEETTQIRQVSIQKKIRKRQLLLQEGDVWRYNAFVGHGFLRTYSIDNKGNEHILNFSPENYWSGDRESLMTGNPSRFNIEAIEDTDVVLITKENFDLLCRNIPQLNDLVNAILHKSFVVSQDRIHAGISLSAEEKYEKFLSQYPQIASRVPQHMIASYIGITPETLTRIRRNNAGK</sequence>
<dbReference type="Gene3D" id="2.60.120.10">
    <property type="entry name" value="Jelly Rolls"/>
    <property type="match status" value="1"/>
</dbReference>
<dbReference type="InterPro" id="IPR018490">
    <property type="entry name" value="cNMP-bd_dom_sf"/>
</dbReference>
<evidence type="ECO:0000259" key="1">
    <source>
        <dbReference type="Pfam" id="PF00027"/>
    </source>
</evidence>
<dbReference type="AlphaFoldDB" id="A0A2P8GBI3"/>
<reference evidence="2 3" key="1">
    <citation type="submission" date="2018-03" db="EMBL/GenBank/DDBJ databases">
        <title>Genomic Encyclopedia of Archaeal and Bacterial Type Strains, Phase II (KMG-II): from individual species to whole genera.</title>
        <authorList>
            <person name="Goeker M."/>
        </authorList>
    </citation>
    <scope>NUCLEOTIDE SEQUENCE [LARGE SCALE GENOMIC DNA]</scope>
    <source>
        <strain evidence="2 3">DSM 29057</strain>
    </source>
</reference>
<dbReference type="CDD" id="cd00038">
    <property type="entry name" value="CAP_ED"/>
    <property type="match status" value="1"/>
</dbReference>
<dbReference type="InterPro" id="IPR000595">
    <property type="entry name" value="cNMP-bd_dom"/>
</dbReference>
<evidence type="ECO:0000313" key="3">
    <source>
        <dbReference type="Proteomes" id="UP000241964"/>
    </source>
</evidence>
<protein>
    <submittedName>
        <fullName evidence="2">CRP-like cAMP-binding protein</fullName>
    </submittedName>
</protein>
<comment type="caution">
    <text evidence="2">The sequence shown here is derived from an EMBL/GenBank/DDBJ whole genome shotgun (WGS) entry which is preliminary data.</text>
</comment>
<proteinExistence type="predicted"/>
<organism evidence="2 3">
    <name type="scientific">Dyadobacter jiangsuensis</name>
    <dbReference type="NCBI Taxonomy" id="1591085"/>
    <lineage>
        <taxon>Bacteria</taxon>
        <taxon>Pseudomonadati</taxon>
        <taxon>Bacteroidota</taxon>
        <taxon>Cytophagia</taxon>
        <taxon>Cytophagales</taxon>
        <taxon>Spirosomataceae</taxon>
        <taxon>Dyadobacter</taxon>
    </lineage>
</organism>
<name>A0A2P8GBI3_9BACT</name>
<gene>
    <name evidence="2" type="ORF">CLV60_103196</name>
</gene>
<dbReference type="EMBL" id="PYAS01000003">
    <property type="protein sequence ID" value="PSL31330.1"/>
    <property type="molecule type" value="Genomic_DNA"/>
</dbReference>
<keyword evidence="3" id="KW-1185">Reference proteome</keyword>
<dbReference type="SUPFAM" id="SSF51206">
    <property type="entry name" value="cAMP-binding domain-like"/>
    <property type="match status" value="1"/>
</dbReference>
<dbReference type="RefSeq" id="WP_106594677.1">
    <property type="nucleotide sequence ID" value="NZ_PYAS01000003.1"/>
</dbReference>
<evidence type="ECO:0000313" key="2">
    <source>
        <dbReference type="EMBL" id="PSL31330.1"/>
    </source>
</evidence>
<feature type="domain" description="Cyclic nucleotide-binding" evidence="1">
    <location>
        <begin position="35"/>
        <end position="121"/>
    </location>
</feature>
<dbReference type="OrthoDB" id="1933280at2"/>
<accession>A0A2P8GBI3</accession>
<dbReference type="Pfam" id="PF00027">
    <property type="entry name" value="cNMP_binding"/>
    <property type="match status" value="1"/>
</dbReference>
<dbReference type="InterPro" id="IPR014710">
    <property type="entry name" value="RmlC-like_jellyroll"/>
</dbReference>